<sequence>MTVMGRINYIDRNAPAPTTWYVDPPAGTPVDSVVIEAHDMAIDDLRCTESSNIGSSSFPTWRRRQERIDA</sequence>
<gene>
    <name evidence="1" type="ORF">BV95_01232</name>
</gene>
<comment type="caution">
    <text evidence="1">The sequence shown here is derived from an EMBL/GenBank/DDBJ whole genome shotgun (WGS) entry which is preliminary data.</text>
</comment>
<dbReference type="AlphaFoldDB" id="A0A081RGV1"/>
<reference evidence="1 2" key="1">
    <citation type="submission" date="2014-02" db="EMBL/GenBank/DDBJ databases">
        <title>Whole genome sequence of Sphingobium chlorophenolicum NBRC 16172.</title>
        <authorList>
            <person name="Gan H.M."/>
            <person name="Gan H.Y."/>
            <person name="Chew T.H."/>
            <person name="Savka M.A."/>
        </authorList>
    </citation>
    <scope>NUCLEOTIDE SEQUENCE [LARGE SCALE GENOMIC DNA]</scope>
    <source>
        <strain evidence="1 2">NBRC 16172</strain>
    </source>
</reference>
<dbReference type="EMBL" id="JFHR01000010">
    <property type="protein sequence ID" value="KEQ54424.1"/>
    <property type="molecule type" value="Genomic_DNA"/>
</dbReference>
<dbReference type="PATRIC" id="fig|46429.4.peg.1194"/>
<dbReference type="Proteomes" id="UP000028411">
    <property type="component" value="Unassembled WGS sequence"/>
</dbReference>
<organism evidence="1 2">
    <name type="scientific">Sphingobium chlorophenolicum</name>
    <dbReference type="NCBI Taxonomy" id="46429"/>
    <lineage>
        <taxon>Bacteria</taxon>
        <taxon>Pseudomonadati</taxon>
        <taxon>Pseudomonadota</taxon>
        <taxon>Alphaproteobacteria</taxon>
        <taxon>Sphingomonadales</taxon>
        <taxon>Sphingomonadaceae</taxon>
        <taxon>Sphingobium</taxon>
    </lineage>
</organism>
<dbReference type="RefSeq" id="WP_037448771.1">
    <property type="nucleotide sequence ID" value="NZ_JFHR01000010.1"/>
</dbReference>
<proteinExistence type="predicted"/>
<evidence type="ECO:0000313" key="1">
    <source>
        <dbReference type="EMBL" id="KEQ54424.1"/>
    </source>
</evidence>
<protein>
    <submittedName>
        <fullName evidence="1">Uncharacterized protein</fullName>
    </submittedName>
</protein>
<evidence type="ECO:0000313" key="2">
    <source>
        <dbReference type="Proteomes" id="UP000028411"/>
    </source>
</evidence>
<accession>A0A081RGV1</accession>
<name>A0A081RGV1_SPHCR</name>